<keyword evidence="1" id="KW-1133">Transmembrane helix</keyword>
<evidence type="ECO:0000313" key="2">
    <source>
        <dbReference type="EMBL" id="RGM11259.1"/>
    </source>
</evidence>
<dbReference type="Proteomes" id="UP000261223">
    <property type="component" value="Unassembled WGS sequence"/>
</dbReference>
<sequence>MENINKKLLIEKFCAYVSAKRKQALYLKLFFVSATVVIVSVLFYAYSITKHASEQILVVSTGGQFLPTETMELDQLYKTLLAAHCYSVSYYVNSFNVNNIKNNQSRAAFLVNQAELNAIYGKYKYDQAYSDAINKGVVYQCEFNQMENIRSIDNGSMYEVVFTSILSIVDNIGMKKFQILSKGTAIRVTPRFPENPTGFYFKNYTQEYYPIN</sequence>
<proteinExistence type="predicted"/>
<keyword evidence="1" id="KW-0472">Membrane</keyword>
<evidence type="ECO:0000313" key="3">
    <source>
        <dbReference type="Proteomes" id="UP000261223"/>
    </source>
</evidence>
<organism evidence="2 3">
    <name type="scientific">Bacteroides stercoris</name>
    <dbReference type="NCBI Taxonomy" id="46506"/>
    <lineage>
        <taxon>Bacteria</taxon>
        <taxon>Pseudomonadati</taxon>
        <taxon>Bacteroidota</taxon>
        <taxon>Bacteroidia</taxon>
        <taxon>Bacteroidales</taxon>
        <taxon>Bacteroidaceae</taxon>
        <taxon>Bacteroides</taxon>
    </lineage>
</organism>
<dbReference type="RefSeq" id="WP_117742260.1">
    <property type="nucleotide sequence ID" value="NZ_QSSV01000019.1"/>
</dbReference>
<comment type="caution">
    <text evidence="2">The sequence shown here is derived from an EMBL/GenBank/DDBJ whole genome shotgun (WGS) entry which is preliminary data.</text>
</comment>
<reference evidence="2 3" key="1">
    <citation type="submission" date="2018-08" db="EMBL/GenBank/DDBJ databases">
        <title>A genome reference for cultivated species of the human gut microbiota.</title>
        <authorList>
            <person name="Zou Y."/>
            <person name="Xue W."/>
            <person name="Luo G."/>
        </authorList>
    </citation>
    <scope>NUCLEOTIDE SEQUENCE [LARGE SCALE GENOMIC DNA]</scope>
    <source>
        <strain evidence="2 3">TF03-6</strain>
    </source>
</reference>
<evidence type="ECO:0000256" key="1">
    <source>
        <dbReference type="SAM" id="Phobius"/>
    </source>
</evidence>
<evidence type="ECO:0008006" key="4">
    <source>
        <dbReference type="Google" id="ProtNLM"/>
    </source>
</evidence>
<dbReference type="AlphaFoldDB" id="A0A3E4ULU6"/>
<keyword evidence="1" id="KW-0812">Transmembrane</keyword>
<dbReference type="EMBL" id="QSSV01000019">
    <property type="protein sequence ID" value="RGM11259.1"/>
    <property type="molecule type" value="Genomic_DNA"/>
</dbReference>
<feature type="transmembrane region" description="Helical" evidence="1">
    <location>
        <begin position="25"/>
        <end position="46"/>
    </location>
</feature>
<protein>
    <recommendedName>
        <fullName evidence="4">Transmembrane protein</fullName>
    </recommendedName>
</protein>
<gene>
    <name evidence="2" type="ORF">DXC34_14015</name>
</gene>
<name>A0A3E4ULU6_BACSE</name>
<accession>A0A3E4ULU6</accession>